<dbReference type="GeneID" id="5982900"/>
<reference evidence="2" key="1">
    <citation type="journal article" date="2007" name="Plant Cell">
        <title>Dothideomycete-plant interactions illuminated by genome sequencing and EST analysis of the wheat pathogen Stagonospora nodorum.</title>
        <authorList>
            <person name="Hane J.K."/>
            <person name="Lowe R.G."/>
            <person name="Solomon P.S."/>
            <person name="Tan K.C."/>
            <person name="Schoch C.L."/>
            <person name="Spatafora J.W."/>
            <person name="Crous P.W."/>
            <person name="Kodira C."/>
            <person name="Birren B.W."/>
            <person name="Galagan J.E."/>
            <person name="Torriani S.F."/>
            <person name="McDonald B.A."/>
            <person name="Oliver R.P."/>
        </authorList>
    </citation>
    <scope>NUCLEOTIDE SEQUENCE [LARGE SCALE GENOMIC DNA]</scope>
    <source>
        <strain evidence="2">SN15 / ATCC MYA-4574 / FGSC 10173</strain>
    </source>
</reference>
<organism evidence="1 2">
    <name type="scientific">Phaeosphaeria nodorum (strain SN15 / ATCC MYA-4574 / FGSC 10173)</name>
    <name type="common">Glume blotch fungus</name>
    <name type="synonym">Parastagonospora nodorum</name>
    <dbReference type="NCBI Taxonomy" id="321614"/>
    <lineage>
        <taxon>Eukaryota</taxon>
        <taxon>Fungi</taxon>
        <taxon>Dikarya</taxon>
        <taxon>Ascomycota</taxon>
        <taxon>Pezizomycotina</taxon>
        <taxon>Dothideomycetes</taxon>
        <taxon>Pleosporomycetidae</taxon>
        <taxon>Pleosporales</taxon>
        <taxon>Pleosporineae</taxon>
        <taxon>Phaeosphaeriaceae</taxon>
        <taxon>Parastagonospora</taxon>
    </lineage>
</organism>
<gene>
    <name evidence="1" type="ORF">SNOG_15835</name>
</gene>
<name>Q0TX16_PHANO</name>
<dbReference type="AlphaFoldDB" id="Q0TX16"/>
<dbReference type="InParanoid" id="Q0TX16"/>
<dbReference type="RefSeq" id="XP_001805970.1">
    <property type="nucleotide sequence ID" value="XM_001805918.1"/>
</dbReference>
<evidence type="ECO:0000313" key="2">
    <source>
        <dbReference type="Proteomes" id="UP000001055"/>
    </source>
</evidence>
<protein>
    <submittedName>
        <fullName evidence="1">Uncharacterized protein</fullName>
    </submittedName>
</protein>
<dbReference type="Proteomes" id="UP000001055">
    <property type="component" value="Unassembled WGS sequence"/>
</dbReference>
<accession>Q0TX16</accession>
<sequence length="40" mass="4106">MAPKSVRGAVTAGMKFAIVLSLITGSSHTAILQTECTRSA</sequence>
<evidence type="ECO:0000313" key="1">
    <source>
        <dbReference type="EMBL" id="EAT76673.1"/>
    </source>
</evidence>
<dbReference type="EMBL" id="CH445365">
    <property type="protein sequence ID" value="EAT76673.1"/>
    <property type="molecule type" value="Genomic_DNA"/>
</dbReference>
<proteinExistence type="predicted"/>
<dbReference type="KEGG" id="pno:SNOG_15835"/>